<dbReference type="InterPro" id="IPR052155">
    <property type="entry name" value="Biofilm_reg_signaling"/>
</dbReference>
<dbReference type="CDD" id="cd00130">
    <property type="entry name" value="PAS"/>
    <property type="match status" value="2"/>
</dbReference>
<dbReference type="InterPro" id="IPR029787">
    <property type="entry name" value="Nucleotide_cyclase"/>
</dbReference>
<dbReference type="PROSITE" id="PS50883">
    <property type="entry name" value="EAL"/>
    <property type="match status" value="1"/>
</dbReference>
<dbReference type="InterPro" id="IPR000014">
    <property type="entry name" value="PAS"/>
</dbReference>
<dbReference type="SMART" id="SM00086">
    <property type="entry name" value="PAC"/>
    <property type="match status" value="2"/>
</dbReference>
<dbReference type="Gene3D" id="3.30.70.270">
    <property type="match status" value="1"/>
</dbReference>
<dbReference type="CDD" id="cd01949">
    <property type="entry name" value="GGDEF"/>
    <property type="match status" value="1"/>
</dbReference>
<dbReference type="Gene3D" id="3.20.20.450">
    <property type="entry name" value="EAL domain"/>
    <property type="match status" value="1"/>
</dbReference>
<dbReference type="SMART" id="SM00091">
    <property type="entry name" value="PAS"/>
    <property type="match status" value="2"/>
</dbReference>
<dbReference type="InterPro" id="IPR001610">
    <property type="entry name" value="PAC"/>
</dbReference>
<dbReference type="PANTHER" id="PTHR44757:SF2">
    <property type="entry name" value="BIOFILM ARCHITECTURE MAINTENANCE PROTEIN MBAA"/>
    <property type="match status" value="1"/>
</dbReference>
<dbReference type="NCBIfam" id="TIGR00229">
    <property type="entry name" value="sensory_box"/>
    <property type="match status" value="2"/>
</dbReference>
<dbReference type="SUPFAM" id="SSF55073">
    <property type="entry name" value="Nucleotide cyclase"/>
    <property type="match status" value="1"/>
</dbReference>
<accession>A0ABS7BL66</accession>
<evidence type="ECO:0000259" key="2">
    <source>
        <dbReference type="PROSITE" id="PS50113"/>
    </source>
</evidence>
<evidence type="ECO:0000259" key="3">
    <source>
        <dbReference type="PROSITE" id="PS50883"/>
    </source>
</evidence>
<proteinExistence type="predicted"/>
<evidence type="ECO:0000313" key="6">
    <source>
        <dbReference type="Proteomes" id="UP000759103"/>
    </source>
</evidence>
<feature type="domain" description="PAC" evidence="2">
    <location>
        <begin position="212"/>
        <end position="265"/>
    </location>
</feature>
<dbReference type="EMBL" id="JAHXZN010000001">
    <property type="protein sequence ID" value="MBW6530351.1"/>
    <property type="molecule type" value="Genomic_DNA"/>
</dbReference>
<feature type="domain" description="PAC" evidence="2">
    <location>
        <begin position="82"/>
        <end position="135"/>
    </location>
</feature>
<dbReference type="PROSITE" id="PS50887">
    <property type="entry name" value="GGDEF"/>
    <property type="match status" value="1"/>
</dbReference>
<dbReference type="InterPro" id="IPR001633">
    <property type="entry name" value="EAL_dom"/>
</dbReference>
<evidence type="ECO:0000259" key="4">
    <source>
        <dbReference type="PROSITE" id="PS50887"/>
    </source>
</evidence>
<feature type="domain" description="PAS" evidence="1">
    <location>
        <begin position="11"/>
        <end position="81"/>
    </location>
</feature>
<dbReference type="SUPFAM" id="SSF55785">
    <property type="entry name" value="PYP-like sensor domain (PAS domain)"/>
    <property type="match status" value="2"/>
</dbReference>
<evidence type="ECO:0000313" key="5">
    <source>
        <dbReference type="EMBL" id="MBW6530351.1"/>
    </source>
</evidence>
<dbReference type="InterPro" id="IPR035965">
    <property type="entry name" value="PAS-like_dom_sf"/>
</dbReference>
<dbReference type="Proteomes" id="UP000759103">
    <property type="component" value="Unassembled WGS sequence"/>
</dbReference>
<keyword evidence="6" id="KW-1185">Reference proteome</keyword>
<dbReference type="InterPro" id="IPR035919">
    <property type="entry name" value="EAL_sf"/>
</dbReference>
<dbReference type="CDD" id="cd01948">
    <property type="entry name" value="EAL"/>
    <property type="match status" value="1"/>
</dbReference>
<evidence type="ECO:0000259" key="1">
    <source>
        <dbReference type="PROSITE" id="PS50112"/>
    </source>
</evidence>
<dbReference type="InterPro" id="IPR013655">
    <property type="entry name" value="PAS_fold_3"/>
</dbReference>
<dbReference type="Pfam" id="PF00990">
    <property type="entry name" value="GGDEF"/>
    <property type="match status" value="1"/>
</dbReference>
<feature type="domain" description="GGDEF" evidence="4">
    <location>
        <begin position="298"/>
        <end position="430"/>
    </location>
</feature>
<dbReference type="Pfam" id="PF00563">
    <property type="entry name" value="EAL"/>
    <property type="match status" value="1"/>
</dbReference>
<feature type="domain" description="EAL" evidence="3">
    <location>
        <begin position="439"/>
        <end position="694"/>
    </location>
</feature>
<dbReference type="PANTHER" id="PTHR44757">
    <property type="entry name" value="DIGUANYLATE CYCLASE DGCP"/>
    <property type="match status" value="1"/>
</dbReference>
<name>A0ABS7BL66_9SPHN</name>
<sequence>MLDALAAAQRDADHYRTSVEMARHISWSADASGAIRTASARWTEVTGIDLAEALDSGWLDALHPDDIERTRHAWRVALETSSPVDVDYRLRTPGGHRWFRSCASPRMDCSGAVLGWFGTLEDIDDRKRAETALQASEERFRLAAEAAGVGIWDYDVLLGKRLWSDVFRAMLGLAPEVPAEPATALALVVPEDRPILQQLVDSISHGDAHPRFELTVRIHRANDGALRWMQTSGWRVKSANGRMERVLVTVRDVTEQLTAEQRVRWAAEHDPLTGLVNRAAFNGLLDGAIARADRSAKAVLTLALFDVDHLKETNDTVGHDAGDLLLRTVAERLVAAIGDDAVIARLGGDEFAAIFEAASQELAVERLQAALRALRAPVATDSITLDCQATAGLAFYPQDGRGARDLLKTADLALYSGKASARGELSRFRPEMRSSMQRRTSMLSVARMVARDDRVVPFYQPKVRLSDGTLSGFEALLRWRHDTLGIQGPETIAAAFDDLTAAISLGERMLEQVCADLARWRDTGLPLTRVALNLSPAEFRRDDLFDRIMAQLGRYDLPAELLELEVTETVFLGRGADTAGDTLAAFHDAGVTVALDDFGTGYASLKHLREFPVDVIKIDRSFVADLLTDPGDAAIVNAVLSLANQLGIAVVAEGVETSEQAAYLLAQNCGHAQGYLFGRPMPARAAEALLTTASKSGDAH</sequence>
<dbReference type="SMART" id="SM00267">
    <property type="entry name" value="GGDEF"/>
    <property type="match status" value="1"/>
</dbReference>
<dbReference type="InterPro" id="IPR000700">
    <property type="entry name" value="PAS-assoc_C"/>
</dbReference>
<comment type="caution">
    <text evidence="5">The sequence shown here is derived from an EMBL/GenBank/DDBJ whole genome shotgun (WGS) entry which is preliminary data.</text>
</comment>
<dbReference type="Pfam" id="PF08447">
    <property type="entry name" value="PAS_3"/>
    <property type="match status" value="2"/>
</dbReference>
<dbReference type="SMART" id="SM00052">
    <property type="entry name" value="EAL"/>
    <property type="match status" value="1"/>
</dbReference>
<gene>
    <name evidence="5" type="ORF">KZ820_06345</name>
</gene>
<dbReference type="InterPro" id="IPR043128">
    <property type="entry name" value="Rev_trsase/Diguanyl_cyclase"/>
</dbReference>
<organism evidence="5 6">
    <name type="scientific">Sphingomonas citri</name>
    <dbReference type="NCBI Taxonomy" id="2862499"/>
    <lineage>
        <taxon>Bacteria</taxon>
        <taxon>Pseudomonadati</taxon>
        <taxon>Pseudomonadota</taxon>
        <taxon>Alphaproteobacteria</taxon>
        <taxon>Sphingomonadales</taxon>
        <taxon>Sphingomonadaceae</taxon>
        <taxon>Sphingomonas</taxon>
    </lineage>
</organism>
<dbReference type="InterPro" id="IPR000160">
    <property type="entry name" value="GGDEF_dom"/>
</dbReference>
<dbReference type="PROSITE" id="PS50113">
    <property type="entry name" value="PAC"/>
    <property type="match status" value="2"/>
</dbReference>
<protein>
    <submittedName>
        <fullName evidence="5">EAL domain-containing protein</fullName>
    </submittedName>
</protein>
<reference evidence="5 6" key="1">
    <citation type="submission" date="2021-07" db="EMBL/GenBank/DDBJ databases">
        <title>Sphingomonas sp.</title>
        <authorList>
            <person name="Feng G."/>
            <person name="Li J."/>
            <person name="Pan M."/>
        </authorList>
    </citation>
    <scope>NUCLEOTIDE SEQUENCE [LARGE SCALE GENOMIC DNA]</scope>
    <source>
        <strain evidence="5 6">RRHST34</strain>
    </source>
</reference>
<dbReference type="Gene3D" id="3.30.450.20">
    <property type="entry name" value="PAS domain"/>
    <property type="match status" value="2"/>
</dbReference>
<dbReference type="NCBIfam" id="TIGR00254">
    <property type="entry name" value="GGDEF"/>
    <property type="match status" value="1"/>
</dbReference>
<dbReference type="PROSITE" id="PS50112">
    <property type="entry name" value="PAS"/>
    <property type="match status" value="1"/>
</dbReference>
<dbReference type="SUPFAM" id="SSF141868">
    <property type="entry name" value="EAL domain-like"/>
    <property type="match status" value="1"/>
</dbReference>